<organism evidence="1 2">
    <name type="scientific">Bionectria ochroleuca</name>
    <name type="common">Gliocladium roseum</name>
    <dbReference type="NCBI Taxonomy" id="29856"/>
    <lineage>
        <taxon>Eukaryota</taxon>
        <taxon>Fungi</taxon>
        <taxon>Dikarya</taxon>
        <taxon>Ascomycota</taxon>
        <taxon>Pezizomycotina</taxon>
        <taxon>Sordariomycetes</taxon>
        <taxon>Hypocreomycetidae</taxon>
        <taxon>Hypocreales</taxon>
        <taxon>Bionectriaceae</taxon>
        <taxon>Clonostachys</taxon>
    </lineage>
</organism>
<gene>
    <name evidence="1" type="ORF">CLO192961_LOCUS59152</name>
</gene>
<evidence type="ECO:0000313" key="2">
    <source>
        <dbReference type="Proteomes" id="UP000766486"/>
    </source>
</evidence>
<comment type="caution">
    <text evidence="1">The sequence shown here is derived from an EMBL/GenBank/DDBJ whole genome shotgun (WGS) entry which is preliminary data.</text>
</comment>
<proteinExistence type="predicted"/>
<name>A0ABY6TSJ2_BIOOC</name>
<accession>A0ABY6TSJ2</accession>
<sequence length="82" mass="9201">MALELGALIEDVNNEAVKERAEKVEICKSGQLGGQVVILVWRAAARSQAAYSCPWMSRGLEDSLWRLLAILRESEELVFRLI</sequence>
<evidence type="ECO:0000313" key="1">
    <source>
        <dbReference type="EMBL" id="VUC21609.1"/>
    </source>
</evidence>
<protein>
    <submittedName>
        <fullName evidence="1">Uncharacterized protein</fullName>
    </submittedName>
</protein>
<reference evidence="1 2" key="1">
    <citation type="submission" date="2019-06" db="EMBL/GenBank/DDBJ databases">
        <authorList>
            <person name="Broberg M."/>
        </authorList>
    </citation>
    <scope>NUCLEOTIDE SEQUENCE [LARGE SCALE GENOMIC DNA]</scope>
</reference>
<keyword evidence="2" id="KW-1185">Reference proteome</keyword>
<dbReference type="Proteomes" id="UP000766486">
    <property type="component" value="Unassembled WGS sequence"/>
</dbReference>
<dbReference type="EMBL" id="CABFNS010000428">
    <property type="protein sequence ID" value="VUC21609.1"/>
    <property type="molecule type" value="Genomic_DNA"/>
</dbReference>